<dbReference type="SMART" id="SM00671">
    <property type="entry name" value="SEL1"/>
    <property type="match status" value="2"/>
</dbReference>
<dbReference type="InterPro" id="IPR006597">
    <property type="entry name" value="Sel1-like"/>
</dbReference>
<dbReference type="Gene3D" id="1.25.40.10">
    <property type="entry name" value="Tetratricopeptide repeat domain"/>
    <property type="match status" value="1"/>
</dbReference>
<comment type="similarity">
    <text evidence="2">Belongs to the hcp beta-lactamase family.</text>
</comment>
<sequence>MKKIILILFCVLFSWGKNFDTTKLESECVLNNVESCTDLIYIYLDKNERDKMAAMANKACELGNPHSCLFLGNTYLQRDTLAQEKEEGLKLYNKACELKNAFACYTLALIYETGDTGIPKDKNRAKNYYKKACELDLEEACSSLKISQ</sequence>
<keyword evidence="8" id="KW-0046">Antibiotic resistance</keyword>
<dbReference type="PANTHER" id="PTHR13891:SF1">
    <property type="entry name" value="CYTOCHROME C OXIDASE ASSEMBLY FACTOR 7"/>
    <property type="match status" value="1"/>
</dbReference>
<evidence type="ECO:0000256" key="8">
    <source>
        <dbReference type="ARBA" id="ARBA00023251"/>
    </source>
</evidence>
<dbReference type="PATRIC" id="fig|1242969.3.peg.1389"/>
<dbReference type="InterPro" id="IPR011990">
    <property type="entry name" value="TPR-like_helical_dom_sf"/>
</dbReference>
<evidence type="ECO:0000256" key="6">
    <source>
        <dbReference type="ARBA" id="ARBA00022803"/>
    </source>
</evidence>
<proteinExistence type="inferred from homology"/>
<comment type="caution">
    <text evidence="9">The sequence shown here is derived from an EMBL/GenBank/DDBJ whole genome shotgun (WGS) entry which is preliminary data.</text>
</comment>
<evidence type="ECO:0000313" key="9">
    <source>
        <dbReference type="EMBL" id="ERJ25551.1"/>
    </source>
</evidence>
<protein>
    <recommendedName>
        <fullName evidence="3">beta-lactamase</fullName>
        <ecNumber evidence="3">3.5.2.6</ecNumber>
    </recommendedName>
</protein>
<dbReference type="Proteomes" id="UP000016627">
    <property type="component" value="Unassembled WGS sequence"/>
</dbReference>
<accession>U2ENI2</accession>
<dbReference type="GO" id="GO:0008800">
    <property type="term" value="F:beta-lactamase activity"/>
    <property type="evidence" value="ECO:0007669"/>
    <property type="project" value="UniProtKB-EC"/>
</dbReference>
<dbReference type="AlphaFoldDB" id="U2ENI2"/>
<evidence type="ECO:0000256" key="2">
    <source>
        <dbReference type="ARBA" id="ARBA00008486"/>
    </source>
</evidence>
<keyword evidence="7" id="KW-1015">Disulfide bond</keyword>
<organism evidence="9 10">
    <name type="scientific">Campylobacter concisus ATCC 51562</name>
    <dbReference type="NCBI Taxonomy" id="1242969"/>
    <lineage>
        <taxon>Bacteria</taxon>
        <taxon>Pseudomonadati</taxon>
        <taxon>Campylobacterota</taxon>
        <taxon>Epsilonproteobacteria</taxon>
        <taxon>Campylobacterales</taxon>
        <taxon>Campylobacteraceae</taxon>
        <taxon>Campylobacter</taxon>
    </lineage>
</organism>
<evidence type="ECO:0000313" key="10">
    <source>
        <dbReference type="Proteomes" id="UP000016627"/>
    </source>
</evidence>
<dbReference type="Pfam" id="PF08238">
    <property type="entry name" value="Sel1"/>
    <property type="match status" value="2"/>
</dbReference>
<reference evidence="9 10" key="1">
    <citation type="journal article" date="2013" name="BMC Genomics">
        <title>Comparative genomics of Campylobacter concisus isolates reveals genetic diversity and provides insights into disease association.</title>
        <authorList>
            <person name="Deshpande N.P."/>
            <person name="Kaakoush N.O."/>
            <person name="Wilkins M.R."/>
            <person name="Mitchell H.M."/>
        </authorList>
    </citation>
    <scope>NUCLEOTIDE SEQUENCE [LARGE SCALE GENOMIC DNA]</scope>
    <source>
        <strain evidence="9 10">ATCC 51562</strain>
    </source>
</reference>
<dbReference type="InterPro" id="IPR040239">
    <property type="entry name" value="HcpB-like"/>
</dbReference>
<name>U2ENI2_9BACT</name>
<dbReference type="EMBL" id="ANNI01000008">
    <property type="protein sequence ID" value="ERJ25551.1"/>
    <property type="molecule type" value="Genomic_DNA"/>
</dbReference>
<evidence type="ECO:0000256" key="5">
    <source>
        <dbReference type="ARBA" id="ARBA00022801"/>
    </source>
</evidence>
<dbReference type="RefSeq" id="WP_021091521.1">
    <property type="nucleotide sequence ID" value="NZ_ANNI01000008.1"/>
</dbReference>
<evidence type="ECO:0000256" key="4">
    <source>
        <dbReference type="ARBA" id="ARBA00022737"/>
    </source>
</evidence>
<dbReference type="EC" id="3.5.2.6" evidence="3"/>
<dbReference type="SUPFAM" id="SSF81901">
    <property type="entry name" value="HCP-like"/>
    <property type="match status" value="1"/>
</dbReference>
<evidence type="ECO:0000256" key="7">
    <source>
        <dbReference type="ARBA" id="ARBA00023157"/>
    </source>
</evidence>
<dbReference type="GO" id="GO:0046677">
    <property type="term" value="P:response to antibiotic"/>
    <property type="evidence" value="ECO:0007669"/>
    <property type="project" value="UniProtKB-KW"/>
</dbReference>
<evidence type="ECO:0000256" key="1">
    <source>
        <dbReference type="ARBA" id="ARBA00001526"/>
    </source>
</evidence>
<keyword evidence="4" id="KW-0677">Repeat</keyword>
<keyword evidence="6" id="KW-0802">TPR repeat</keyword>
<keyword evidence="5" id="KW-0378">Hydrolase</keyword>
<gene>
    <name evidence="9" type="ORF">ATCC51562_1469</name>
</gene>
<dbReference type="PANTHER" id="PTHR13891">
    <property type="entry name" value="CYTOCHROME C OXIDASE ASSEMBLY FACTOR 7"/>
    <property type="match status" value="1"/>
</dbReference>
<dbReference type="eggNOG" id="COG0790">
    <property type="taxonomic scope" value="Bacteria"/>
</dbReference>
<comment type="catalytic activity">
    <reaction evidence="1">
        <text>a beta-lactam + H2O = a substituted beta-amino acid</text>
        <dbReference type="Rhea" id="RHEA:20401"/>
        <dbReference type="ChEBI" id="CHEBI:15377"/>
        <dbReference type="ChEBI" id="CHEBI:35627"/>
        <dbReference type="ChEBI" id="CHEBI:140347"/>
        <dbReference type="EC" id="3.5.2.6"/>
    </reaction>
</comment>
<evidence type="ECO:0000256" key="3">
    <source>
        <dbReference type="ARBA" id="ARBA00012865"/>
    </source>
</evidence>